<keyword evidence="2" id="KW-1185">Reference proteome</keyword>
<dbReference type="Pfam" id="PF01469">
    <property type="entry name" value="Pentapeptide_2"/>
    <property type="match status" value="1"/>
</dbReference>
<gene>
    <name evidence="1" type="ORF">AWC22_21385</name>
</gene>
<dbReference type="EMBL" id="LQPQ01000102">
    <property type="protein sequence ID" value="ORW76256.1"/>
    <property type="molecule type" value="Genomic_DNA"/>
</dbReference>
<protein>
    <submittedName>
        <fullName evidence="1">Uncharacterized protein</fullName>
    </submittedName>
</protein>
<dbReference type="PANTHER" id="PTHR46766">
    <property type="entry name" value="GLUTAMINE-RICH PROTEIN 2"/>
    <property type="match status" value="1"/>
</dbReference>
<dbReference type="AlphaFoldDB" id="A0A1X2CJU6"/>
<name>A0A1X2CJU6_9MYCO</name>
<dbReference type="PANTHER" id="PTHR46766:SF1">
    <property type="entry name" value="GLUTAMINE-RICH PROTEIN 2"/>
    <property type="match status" value="1"/>
</dbReference>
<proteinExistence type="predicted"/>
<accession>A0A1X2CJU6</accession>
<dbReference type="InterPro" id="IPR002989">
    <property type="entry name" value="Mycobac_pentapep"/>
</dbReference>
<dbReference type="GO" id="GO:0052572">
    <property type="term" value="P:response to host immune response"/>
    <property type="evidence" value="ECO:0007669"/>
    <property type="project" value="TreeGrafter"/>
</dbReference>
<reference evidence="1 2" key="1">
    <citation type="submission" date="2016-01" db="EMBL/GenBank/DDBJ databases">
        <title>The new phylogeny of the genus Mycobacterium.</title>
        <authorList>
            <person name="Tarcisio F."/>
            <person name="Conor M."/>
            <person name="Antonella G."/>
            <person name="Elisabetta G."/>
            <person name="Giulia F.S."/>
            <person name="Sara T."/>
            <person name="Anna F."/>
            <person name="Clotilde B."/>
            <person name="Roberto B."/>
            <person name="Veronica D.S."/>
            <person name="Fabio R."/>
            <person name="Monica P."/>
            <person name="Olivier J."/>
            <person name="Enrico T."/>
            <person name="Nicola S."/>
        </authorList>
    </citation>
    <scope>NUCLEOTIDE SEQUENCE [LARGE SCALE GENOMIC DNA]</scope>
    <source>
        <strain evidence="1 2">DSM 45176</strain>
    </source>
</reference>
<organism evidence="1 2">
    <name type="scientific">Mycobacterium riyadhense</name>
    <dbReference type="NCBI Taxonomy" id="486698"/>
    <lineage>
        <taxon>Bacteria</taxon>
        <taxon>Bacillati</taxon>
        <taxon>Actinomycetota</taxon>
        <taxon>Actinomycetes</taxon>
        <taxon>Mycobacteriales</taxon>
        <taxon>Mycobacteriaceae</taxon>
        <taxon>Mycobacterium</taxon>
    </lineage>
</organism>
<dbReference type="Proteomes" id="UP000193087">
    <property type="component" value="Unassembled WGS sequence"/>
</dbReference>
<comment type="caution">
    <text evidence="1">The sequence shown here is derived from an EMBL/GenBank/DDBJ whole genome shotgun (WGS) entry which is preliminary data.</text>
</comment>
<sequence length="297" mass="29863">MFNTGSFNPGNTNTGSFNTGDLNTGWANSGDLNTGAFVSGDGNNGFFWRGDGQGLMEADYTLTIPAIPVTLGASGVLKLPITGNITGLSVEPFTIHGGGGAAIPVNLDLVVDGESGGIGIPISLPGDIHFTVHIDGLPITITVPLDSSLEPIQVPRITISEIPLNLTLGSDSTMLNVGIAGNIGGITVPVFHLDAAPGYGNTTDAPSSGFFNSGDGNASGFGNVGDTISGLWNVGSQVSGFENYGGELLSGLTNLGHTMSGISNTNALGLAVAGIVSGVNNIGSRLSGLFLNGTVPY</sequence>
<dbReference type="STRING" id="486698.AWC22_21385"/>
<evidence type="ECO:0000313" key="1">
    <source>
        <dbReference type="EMBL" id="ORW76256.1"/>
    </source>
</evidence>
<evidence type="ECO:0000313" key="2">
    <source>
        <dbReference type="Proteomes" id="UP000193087"/>
    </source>
</evidence>